<dbReference type="Proteomes" id="UP000030765">
    <property type="component" value="Unassembled WGS sequence"/>
</dbReference>
<accession>A0A084WHL3</accession>
<proteinExistence type="predicted"/>
<gene>
    <name evidence="2" type="ORF">ZHAS_00018270</name>
</gene>
<feature type="region of interest" description="Disordered" evidence="1">
    <location>
        <begin position="66"/>
        <end position="88"/>
    </location>
</feature>
<reference evidence="3" key="2">
    <citation type="submission" date="2020-05" db="UniProtKB">
        <authorList>
            <consortium name="EnsemblMetazoa"/>
        </authorList>
    </citation>
    <scope>IDENTIFICATION</scope>
</reference>
<evidence type="ECO:0000313" key="3">
    <source>
        <dbReference type="EnsemblMetazoa" id="ASIC018270-PA"/>
    </source>
</evidence>
<evidence type="ECO:0000313" key="2">
    <source>
        <dbReference type="EMBL" id="KFB49707.1"/>
    </source>
</evidence>
<dbReference type="EMBL" id="ATLV01023856">
    <property type="status" value="NOT_ANNOTATED_CDS"/>
    <property type="molecule type" value="Genomic_DNA"/>
</dbReference>
<name>A0A084WHL3_ANOSI</name>
<feature type="compositionally biased region" description="Basic and acidic residues" evidence="1">
    <location>
        <begin position="1"/>
        <end position="19"/>
    </location>
</feature>
<sequence>MERKIEDDPDNHNNNKENRPGTTVWATVRPMAGLKGEPLKNGITGSNHLPTHDLLHGRYLHGVQSRYGTSSNAATGRTDTGAASEAFD</sequence>
<dbReference type="AlphaFoldDB" id="A0A084WHL3"/>
<keyword evidence="4" id="KW-1185">Reference proteome</keyword>
<feature type="region of interest" description="Disordered" evidence="1">
    <location>
        <begin position="1"/>
        <end position="23"/>
    </location>
</feature>
<organism evidence="2">
    <name type="scientific">Anopheles sinensis</name>
    <name type="common">Mosquito</name>
    <dbReference type="NCBI Taxonomy" id="74873"/>
    <lineage>
        <taxon>Eukaryota</taxon>
        <taxon>Metazoa</taxon>
        <taxon>Ecdysozoa</taxon>
        <taxon>Arthropoda</taxon>
        <taxon>Hexapoda</taxon>
        <taxon>Insecta</taxon>
        <taxon>Pterygota</taxon>
        <taxon>Neoptera</taxon>
        <taxon>Endopterygota</taxon>
        <taxon>Diptera</taxon>
        <taxon>Nematocera</taxon>
        <taxon>Culicoidea</taxon>
        <taxon>Culicidae</taxon>
        <taxon>Anophelinae</taxon>
        <taxon>Anopheles</taxon>
    </lineage>
</organism>
<dbReference type="VEuPathDB" id="VectorBase:ASIC018270"/>
<dbReference type="EMBL" id="KE525347">
    <property type="protein sequence ID" value="KFB49707.1"/>
    <property type="molecule type" value="Genomic_DNA"/>
</dbReference>
<dbReference type="EnsemblMetazoa" id="ASIC018270-RA">
    <property type="protein sequence ID" value="ASIC018270-PA"/>
    <property type="gene ID" value="ASIC018270"/>
</dbReference>
<evidence type="ECO:0000256" key="1">
    <source>
        <dbReference type="SAM" id="MobiDB-lite"/>
    </source>
</evidence>
<reference evidence="2 4" key="1">
    <citation type="journal article" date="2014" name="BMC Genomics">
        <title>Genome sequence of Anopheles sinensis provides insight into genetics basis of mosquito competence for malaria parasites.</title>
        <authorList>
            <person name="Zhou D."/>
            <person name="Zhang D."/>
            <person name="Ding G."/>
            <person name="Shi L."/>
            <person name="Hou Q."/>
            <person name="Ye Y."/>
            <person name="Xu Y."/>
            <person name="Zhou H."/>
            <person name="Xiong C."/>
            <person name="Li S."/>
            <person name="Yu J."/>
            <person name="Hong S."/>
            <person name="Yu X."/>
            <person name="Zou P."/>
            <person name="Chen C."/>
            <person name="Chang X."/>
            <person name="Wang W."/>
            <person name="Lv Y."/>
            <person name="Sun Y."/>
            <person name="Ma L."/>
            <person name="Shen B."/>
            <person name="Zhu C."/>
        </authorList>
    </citation>
    <scope>NUCLEOTIDE SEQUENCE [LARGE SCALE GENOMIC DNA]</scope>
</reference>
<evidence type="ECO:0000313" key="4">
    <source>
        <dbReference type="Proteomes" id="UP000030765"/>
    </source>
</evidence>
<protein>
    <submittedName>
        <fullName evidence="2 3">Uncharacterized protein</fullName>
    </submittedName>
</protein>
<feature type="compositionally biased region" description="Polar residues" evidence="1">
    <location>
        <begin position="66"/>
        <end position="78"/>
    </location>
</feature>